<dbReference type="Gene3D" id="3.40.225.10">
    <property type="entry name" value="Class II aldolase/adducin N-terminal domain"/>
    <property type="match status" value="1"/>
</dbReference>
<dbReference type="SUPFAM" id="SSF53613">
    <property type="entry name" value="Ribokinase-like"/>
    <property type="match status" value="1"/>
</dbReference>
<dbReference type="Pfam" id="PF08543">
    <property type="entry name" value="Phos_pyr_kin"/>
    <property type="match status" value="1"/>
</dbReference>
<accession>X0ZWA1</accession>
<evidence type="ECO:0000259" key="1">
    <source>
        <dbReference type="Pfam" id="PF08543"/>
    </source>
</evidence>
<sequence>DLVCLNQLINGKENLRFKIYKKPKLSLQGNVHGSGCVFSSAIAAYLSLGNSILKSIEKSEHFFDDRFLNFIELPQNGKILDLTLDQEQIKVINQIKEIYQFISSESKFSMLIPEVRMNISGSLPNATSKEEIAGIEGRITVVGGYPKASGEIKFGVSDHTARLILETKKFDNSINFVLNLKYKSDWVKILQEKTDLLLQEIVRTDQPEKIMITEESTMQWLIKKSIKKSGRIPDIIWDKGSVRKEPMIRLFGKNAEDIVSKLQKITRTIFIEL</sequence>
<feature type="domain" description="Pyridoxamine kinase/Phosphomethylpyrimidine kinase" evidence="1">
    <location>
        <begin position="28"/>
        <end position="65"/>
    </location>
</feature>
<dbReference type="InterPro" id="IPR013749">
    <property type="entry name" value="PM/HMP-P_kinase-1"/>
</dbReference>
<proteinExistence type="predicted"/>
<dbReference type="Gene3D" id="3.40.1190.20">
    <property type="match status" value="1"/>
</dbReference>
<feature type="domain" description="Thiamine-phosphate synthase ThiN" evidence="2">
    <location>
        <begin position="95"/>
        <end position="264"/>
    </location>
</feature>
<dbReference type="PANTHER" id="PTHR40730:SF5">
    <property type="entry name" value="HTH CRO_C1-TYPE DOMAIN-CONTAINING PROTEIN"/>
    <property type="match status" value="1"/>
</dbReference>
<dbReference type="PANTHER" id="PTHR40730">
    <property type="entry name" value="TRANSCRIPTIONAL REGULATOR PROTEIN-LIKE PROTEIN"/>
    <property type="match status" value="1"/>
</dbReference>
<dbReference type="Pfam" id="PF10120">
    <property type="entry name" value="ThiN"/>
    <property type="match status" value="1"/>
</dbReference>
<dbReference type="InterPro" id="IPR029056">
    <property type="entry name" value="Ribokinase-like"/>
</dbReference>
<dbReference type="AlphaFoldDB" id="X0ZWA1"/>
<protein>
    <submittedName>
        <fullName evidence="3">Uncharacterized protein</fullName>
    </submittedName>
</protein>
<dbReference type="InterPro" id="IPR019293">
    <property type="entry name" value="ThiN"/>
</dbReference>
<feature type="non-terminal residue" evidence="3">
    <location>
        <position position="1"/>
    </location>
</feature>
<organism evidence="3">
    <name type="scientific">marine sediment metagenome</name>
    <dbReference type="NCBI Taxonomy" id="412755"/>
    <lineage>
        <taxon>unclassified sequences</taxon>
        <taxon>metagenomes</taxon>
        <taxon>ecological metagenomes</taxon>
    </lineage>
</organism>
<name>X0ZWA1_9ZZZZ</name>
<dbReference type="InterPro" id="IPR036409">
    <property type="entry name" value="Aldolase_II/adducin_N_sf"/>
</dbReference>
<dbReference type="SUPFAM" id="SSF53639">
    <property type="entry name" value="AraD/HMP-PK domain-like"/>
    <property type="match status" value="1"/>
</dbReference>
<comment type="caution">
    <text evidence="3">The sequence shown here is derived from an EMBL/GenBank/DDBJ whole genome shotgun (WGS) entry which is preliminary data.</text>
</comment>
<reference evidence="3" key="1">
    <citation type="journal article" date="2014" name="Front. Microbiol.">
        <title>High frequency of phylogenetically diverse reductive dehalogenase-homologous genes in deep subseafloor sedimentary metagenomes.</title>
        <authorList>
            <person name="Kawai M."/>
            <person name="Futagami T."/>
            <person name="Toyoda A."/>
            <person name="Takaki Y."/>
            <person name="Nishi S."/>
            <person name="Hori S."/>
            <person name="Arai W."/>
            <person name="Tsubouchi T."/>
            <person name="Morono Y."/>
            <person name="Uchiyama I."/>
            <person name="Ito T."/>
            <person name="Fujiyama A."/>
            <person name="Inagaki F."/>
            <person name="Takami H."/>
        </authorList>
    </citation>
    <scope>NUCLEOTIDE SEQUENCE</scope>
    <source>
        <strain evidence="3">Expedition CK06-06</strain>
    </source>
</reference>
<gene>
    <name evidence="3" type="ORF">S01H4_14840</name>
</gene>
<evidence type="ECO:0000259" key="2">
    <source>
        <dbReference type="Pfam" id="PF10120"/>
    </source>
</evidence>
<evidence type="ECO:0000313" key="3">
    <source>
        <dbReference type="EMBL" id="GAG64763.1"/>
    </source>
</evidence>
<dbReference type="EMBL" id="BART01006503">
    <property type="protein sequence ID" value="GAG64763.1"/>
    <property type="molecule type" value="Genomic_DNA"/>
</dbReference>